<dbReference type="NCBIfam" id="NF003716">
    <property type="entry name" value="PRK05326.1-3"/>
    <property type="match status" value="1"/>
</dbReference>
<dbReference type="Gene3D" id="1.20.1530.20">
    <property type="match status" value="1"/>
</dbReference>
<feature type="transmembrane region" description="Helical" evidence="9">
    <location>
        <begin position="93"/>
        <end position="116"/>
    </location>
</feature>
<feature type="transmembrane region" description="Helical" evidence="9">
    <location>
        <begin position="277"/>
        <end position="295"/>
    </location>
</feature>
<dbReference type="AlphaFoldDB" id="A0A399F9V9"/>
<evidence type="ECO:0000256" key="2">
    <source>
        <dbReference type="ARBA" id="ARBA00022448"/>
    </source>
</evidence>
<feature type="transmembrane region" description="Helical" evidence="9">
    <location>
        <begin position="6"/>
        <end position="24"/>
    </location>
</feature>
<evidence type="ECO:0000256" key="6">
    <source>
        <dbReference type="ARBA" id="ARBA00022989"/>
    </source>
</evidence>
<organism evidence="11 12">
    <name type="scientific">Meiothermus granaticius NBRC 107808</name>
    <dbReference type="NCBI Taxonomy" id="1227551"/>
    <lineage>
        <taxon>Bacteria</taxon>
        <taxon>Thermotogati</taxon>
        <taxon>Deinococcota</taxon>
        <taxon>Deinococci</taxon>
        <taxon>Thermales</taxon>
        <taxon>Thermaceae</taxon>
        <taxon>Meiothermus</taxon>
    </lineage>
</organism>
<gene>
    <name evidence="11" type="primary">nhaP</name>
    <name evidence="11" type="ORF">Mgrana_02702</name>
</gene>
<feature type="transmembrane region" description="Helical" evidence="9">
    <location>
        <begin position="246"/>
        <end position="265"/>
    </location>
</feature>
<dbReference type="PANTHER" id="PTHR32507">
    <property type="entry name" value="NA(+)/H(+) ANTIPORTER 1"/>
    <property type="match status" value="1"/>
</dbReference>
<dbReference type="GO" id="GO:0005886">
    <property type="term" value="C:plasma membrane"/>
    <property type="evidence" value="ECO:0007669"/>
    <property type="project" value="UniProtKB-SubCell"/>
</dbReference>
<feature type="transmembrane region" description="Helical" evidence="9">
    <location>
        <begin position="366"/>
        <end position="388"/>
    </location>
</feature>
<feature type="transmembrane region" description="Helical" evidence="9">
    <location>
        <begin position="62"/>
        <end position="81"/>
    </location>
</feature>
<reference evidence="11 12" key="1">
    <citation type="submission" date="2018-08" db="EMBL/GenBank/DDBJ databases">
        <title>Meiothermus granaticius genome AF-68 sequencing project.</title>
        <authorList>
            <person name="Da Costa M.S."/>
            <person name="Albuquerque L."/>
            <person name="Raposo P."/>
            <person name="Froufe H.J.C."/>
            <person name="Barroso C.S."/>
            <person name="Egas C."/>
        </authorList>
    </citation>
    <scope>NUCLEOTIDE SEQUENCE [LARGE SCALE GENOMIC DNA]</scope>
    <source>
        <strain evidence="11 12">AF-68</strain>
    </source>
</reference>
<keyword evidence="7" id="KW-0406">Ion transport</keyword>
<keyword evidence="5 9" id="KW-0812">Transmembrane</keyword>
<feature type="transmembrane region" description="Helical" evidence="9">
    <location>
        <begin position="301"/>
        <end position="325"/>
    </location>
</feature>
<keyword evidence="2" id="KW-0813">Transport</keyword>
<keyword evidence="8 9" id="KW-0472">Membrane</keyword>
<dbReference type="InterPro" id="IPR038770">
    <property type="entry name" value="Na+/solute_symporter_sf"/>
</dbReference>
<comment type="caution">
    <text evidence="11">The sequence shown here is derived from an EMBL/GenBank/DDBJ whole genome shotgun (WGS) entry which is preliminary data.</text>
</comment>
<feature type="domain" description="Cation/H+ exchanger transmembrane" evidence="10">
    <location>
        <begin position="18"/>
        <end position="390"/>
    </location>
</feature>
<evidence type="ECO:0000256" key="7">
    <source>
        <dbReference type="ARBA" id="ARBA00023065"/>
    </source>
</evidence>
<evidence type="ECO:0000313" key="11">
    <source>
        <dbReference type="EMBL" id="RIH91421.1"/>
    </source>
</evidence>
<evidence type="ECO:0000256" key="8">
    <source>
        <dbReference type="ARBA" id="ARBA00023136"/>
    </source>
</evidence>
<feature type="transmembrane region" description="Helical" evidence="9">
    <location>
        <begin position="36"/>
        <end position="56"/>
    </location>
</feature>
<sequence>MATSSIADLPILIASVLLLLGVLASRLGGRLGLPGLLLFMAVGMLAGSDGLGGIWFDNYALAQFVGVVTLVFILFSGGLSTDWQRVRPVLGRGLLLATLGVLITAGLVGVAAHALFGMPWGLSLLLGAVVSSTDASAVFSVLRERGANLKGNTEPLLELESGINDPMAVFLVAALTQWILQPGLTLWQMVPSFFQQMLVGALLGYLLGRGMIWSLSRWRLPFDGLYAVVSVAHVGLIYGLTALLGGSGFLAVYVAGLMLGSYPLARKRALRGFHEDITYLLEVGMFLLLGLLVFPSQLPPLVVPALILTLFLVFVARPIAVYLNLAFSPMPLNQKTLVAWVGLRGAVPIILATFPLLAGVPGAKTIFNVAFFVVLANVLIQGVSLPWVARVLRVAELEATEG</sequence>
<dbReference type="PANTHER" id="PTHR32507:SF7">
    <property type="entry name" value="K(+)_H(+) ANTIPORTER NHAP2"/>
    <property type="match status" value="1"/>
</dbReference>
<keyword evidence="6 9" id="KW-1133">Transmembrane helix</keyword>
<evidence type="ECO:0000259" key="10">
    <source>
        <dbReference type="Pfam" id="PF00999"/>
    </source>
</evidence>
<keyword evidence="3" id="KW-0050">Antiport</keyword>
<dbReference type="Pfam" id="PF00999">
    <property type="entry name" value="Na_H_Exchanger"/>
    <property type="match status" value="1"/>
</dbReference>
<evidence type="ECO:0000313" key="12">
    <source>
        <dbReference type="Proteomes" id="UP000266178"/>
    </source>
</evidence>
<keyword evidence="4" id="KW-1003">Cell membrane</keyword>
<feature type="transmembrane region" description="Helical" evidence="9">
    <location>
        <begin position="186"/>
        <end position="208"/>
    </location>
</feature>
<protein>
    <submittedName>
        <fullName evidence="11">K(+)/H(+) antiporter NhaP</fullName>
    </submittedName>
</protein>
<comment type="subcellular location">
    <subcellularLocation>
        <location evidence="1">Cell membrane</location>
        <topology evidence="1">Multi-pass membrane protein</topology>
    </subcellularLocation>
</comment>
<keyword evidence="12" id="KW-1185">Reference proteome</keyword>
<proteinExistence type="predicted"/>
<dbReference type="OrthoDB" id="9810759at2"/>
<evidence type="ECO:0000256" key="1">
    <source>
        <dbReference type="ARBA" id="ARBA00004651"/>
    </source>
</evidence>
<evidence type="ECO:0000256" key="9">
    <source>
        <dbReference type="SAM" id="Phobius"/>
    </source>
</evidence>
<dbReference type="InterPro" id="IPR006153">
    <property type="entry name" value="Cation/H_exchanger_TM"/>
</dbReference>
<evidence type="ECO:0000256" key="5">
    <source>
        <dbReference type="ARBA" id="ARBA00022692"/>
    </source>
</evidence>
<accession>A0A399F9V9</accession>
<dbReference type="GO" id="GO:0015297">
    <property type="term" value="F:antiporter activity"/>
    <property type="evidence" value="ECO:0007669"/>
    <property type="project" value="UniProtKB-KW"/>
</dbReference>
<feature type="transmembrane region" description="Helical" evidence="9">
    <location>
        <begin position="337"/>
        <end position="360"/>
    </location>
</feature>
<evidence type="ECO:0000256" key="3">
    <source>
        <dbReference type="ARBA" id="ARBA00022449"/>
    </source>
</evidence>
<dbReference type="NCBIfam" id="NF003715">
    <property type="entry name" value="PRK05326.1-2"/>
    <property type="match status" value="1"/>
</dbReference>
<name>A0A399F9V9_9DEIN</name>
<dbReference type="RefSeq" id="WP_119358149.1">
    <property type="nucleotide sequence ID" value="NZ_BJXM01000008.1"/>
</dbReference>
<dbReference type="GO" id="GO:1902600">
    <property type="term" value="P:proton transmembrane transport"/>
    <property type="evidence" value="ECO:0007669"/>
    <property type="project" value="InterPro"/>
</dbReference>
<evidence type="ECO:0000256" key="4">
    <source>
        <dbReference type="ARBA" id="ARBA00022475"/>
    </source>
</evidence>
<dbReference type="EMBL" id="QWLB01000044">
    <property type="protein sequence ID" value="RIH91421.1"/>
    <property type="molecule type" value="Genomic_DNA"/>
</dbReference>
<dbReference type="Proteomes" id="UP000266178">
    <property type="component" value="Unassembled WGS sequence"/>
</dbReference>